<evidence type="ECO:0000313" key="1">
    <source>
        <dbReference type="EMBL" id="VVP57245.1"/>
    </source>
</evidence>
<reference evidence="1 2" key="1">
    <citation type="submission" date="2019-09" db="EMBL/GenBank/DDBJ databases">
        <authorList>
            <person name="Chandra G."/>
            <person name="Truman W A."/>
        </authorList>
    </citation>
    <scope>NUCLEOTIDE SEQUENCE [LARGE SCALE GENOMIC DNA]</scope>
    <source>
        <strain evidence="1">PS870</strain>
    </source>
</reference>
<protein>
    <submittedName>
        <fullName evidence="1">Uncharacterized protein</fullName>
    </submittedName>
</protein>
<dbReference type="AlphaFoldDB" id="A0A5E7Q6A8"/>
<gene>
    <name evidence="1" type="ORF">PS870_05759</name>
</gene>
<dbReference type="Proteomes" id="UP000349468">
    <property type="component" value="Unassembled WGS sequence"/>
</dbReference>
<organism evidence="1 2">
    <name type="scientific">Pseudomonas fluorescens</name>
    <dbReference type="NCBI Taxonomy" id="294"/>
    <lineage>
        <taxon>Bacteria</taxon>
        <taxon>Pseudomonadati</taxon>
        <taxon>Pseudomonadota</taxon>
        <taxon>Gammaproteobacteria</taxon>
        <taxon>Pseudomonadales</taxon>
        <taxon>Pseudomonadaceae</taxon>
        <taxon>Pseudomonas</taxon>
    </lineage>
</organism>
<proteinExistence type="predicted"/>
<evidence type="ECO:0000313" key="2">
    <source>
        <dbReference type="Proteomes" id="UP000349468"/>
    </source>
</evidence>
<dbReference type="EMBL" id="CABVIK010000025">
    <property type="protein sequence ID" value="VVP57245.1"/>
    <property type="molecule type" value="Genomic_DNA"/>
</dbReference>
<name>A0A5E7Q6A8_PSEFL</name>
<accession>A0A5E7Q6A8</accession>
<dbReference type="RefSeq" id="WP_154913711.1">
    <property type="nucleotide sequence ID" value="NZ_CABVIK010000025.1"/>
</dbReference>
<sequence>MAKHNSTQLEAQQSDLNQGIEISSLNGRDFQPSGISISYDSARAAITGKYEYHANDFITFKLIGAASFDGKDPAFTTTTRPVTKDGFADVTFYGMSANPVVHVVLVASLSSDPEVSGTRDFTFMAYPIAAPDQLGCVTVGSGLAITPEGKLSVSAAGGTPYSLPIATATLLGGVKQGTNVSIANDGKLSVAAATTAVAGVVPLASAAEVKAGQDVSKAATAKDIKAVYAPLASPEFSGVVTLDRDQAASGYKVAPKELVTAALLSQSIQGMTTIAVVTPTNGGVILSLTADQVRCPIMRFTGLQGGPSYVRMGAVGRWTIINDCSGGKPLYFQYSASDHPELPIYDGQRVDIIVVNKGAEGTHTYLVTPPVLNPAFMGTVTITNDQTKIPPVAQELVTKKYLDGATKSGRAKSGANIDVSDDGAVSVISNPNFKGAVTITNDQATNSPTDQELVTAAWVRNRSFLSNTNVYELPFSSDNKYEVVPGDVLCISKKPAERTWYAQAIIGASKMKPGGQIYIIYEASTIAFKACFNAPVNTFGVIDVSREGTNNIIYLSSGTKVTAQWTGTQWLIWQL</sequence>